<reference evidence="3" key="1">
    <citation type="journal article" date="2019" name="Int. J. Syst. Evol. Microbiol.">
        <title>The Global Catalogue of Microorganisms (GCM) 10K type strain sequencing project: providing services to taxonomists for standard genome sequencing and annotation.</title>
        <authorList>
            <consortium name="The Broad Institute Genomics Platform"/>
            <consortium name="The Broad Institute Genome Sequencing Center for Infectious Disease"/>
            <person name="Wu L."/>
            <person name="Ma J."/>
        </authorList>
    </citation>
    <scope>NUCLEOTIDE SEQUENCE [LARGE SCALE GENOMIC DNA]</scope>
    <source>
        <strain evidence="3">JCM 17759</strain>
    </source>
</reference>
<name>A0ABP8NHG5_9BACT</name>
<sequence length="119" mass="13116">MQLGLKIHAAALHRAAGEFVEYRSGLTRGRVKAVVGESTFEQGDGEAMIEVKTIDFLIEPSELKRIGIREPKRGDQITRKSGEIHDTCQGSSDSVWEWSDAANKTFVVVHTVRSGNESC</sequence>
<evidence type="ECO:0000259" key="1">
    <source>
        <dbReference type="Pfam" id="PF25138"/>
    </source>
</evidence>
<protein>
    <recommendedName>
        <fullName evidence="1">Phage head-tail joining protein domain-containing protein</fullName>
    </recommendedName>
</protein>
<dbReference type="Proteomes" id="UP001500840">
    <property type="component" value="Unassembled WGS sequence"/>
</dbReference>
<keyword evidence="3" id="KW-1185">Reference proteome</keyword>
<proteinExistence type="predicted"/>
<organism evidence="2 3">
    <name type="scientific">Novipirellula rosea</name>
    <dbReference type="NCBI Taxonomy" id="1031540"/>
    <lineage>
        <taxon>Bacteria</taxon>
        <taxon>Pseudomonadati</taxon>
        <taxon>Planctomycetota</taxon>
        <taxon>Planctomycetia</taxon>
        <taxon>Pirellulales</taxon>
        <taxon>Pirellulaceae</taxon>
        <taxon>Novipirellula</taxon>
    </lineage>
</organism>
<comment type="caution">
    <text evidence="2">The sequence shown here is derived from an EMBL/GenBank/DDBJ whole genome shotgun (WGS) entry which is preliminary data.</text>
</comment>
<dbReference type="Pfam" id="PF25138">
    <property type="entry name" value="Phage_H_T_join_3"/>
    <property type="match status" value="1"/>
</dbReference>
<feature type="domain" description="Phage head-tail joining protein" evidence="1">
    <location>
        <begin position="1"/>
        <end position="117"/>
    </location>
</feature>
<accession>A0ABP8NHG5</accession>
<dbReference type="EMBL" id="BAABGA010000074">
    <property type="protein sequence ID" value="GAA4465417.1"/>
    <property type="molecule type" value="Genomic_DNA"/>
</dbReference>
<evidence type="ECO:0000313" key="3">
    <source>
        <dbReference type="Proteomes" id="UP001500840"/>
    </source>
</evidence>
<dbReference type="InterPro" id="IPR056942">
    <property type="entry name" value="Phage_H_T_join"/>
</dbReference>
<evidence type="ECO:0000313" key="2">
    <source>
        <dbReference type="EMBL" id="GAA4465417.1"/>
    </source>
</evidence>
<gene>
    <name evidence="2" type="ORF">GCM10023156_53160</name>
</gene>